<protein>
    <submittedName>
        <fullName evidence="3">Uncharacterized protein</fullName>
    </submittedName>
</protein>
<dbReference type="AlphaFoldDB" id="A0A917US88"/>
<sequence>MQKVLLLGLGVTAALVAAVFVGAAAATTGAPVFYDARYPAPVTTGPDVYDVEAHDADVPAAGAPVDDAGQAVADGTVPDAPGASAGPTPPTAPPASSPPTTPGPDDEPSEDEPSDEIDSESGAPVTAPTPDEQKRWLAFQQVVRDCMADAGQEYLYWEWWNPGADTSNRFPAMPADLTPDELAAWQLALNGDTGTGDDYRWQDAGCWGRAVQITGGKR</sequence>
<feature type="chain" id="PRO_5038514886" evidence="2">
    <location>
        <begin position="24"/>
        <end position="218"/>
    </location>
</feature>
<evidence type="ECO:0000256" key="1">
    <source>
        <dbReference type="SAM" id="MobiDB-lite"/>
    </source>
</evidence>
<name>A0A917US88_9MICO</name>
<reference evidence="3" key="1">
    <citation type="journal article" date="2014" name="Int. J. Syst. Evol. Microbiol.">
        <title>Complete genome sequence of Corynebacterium casei LMG S-19264T (=DSM 44701T), isolated from a smear-ripened cheese.</title>
        <authorList>
            <consortium name="US DOE Joint Genome Institute (JGI-PGF)"/>
            <person name="Walter F."/>
            <person name="Albersmeier A."/>
            <person name="Kalinowski J."/>
            <person name="Ruckert C."/>
        </authorList>
    </citation>
    <scope>NUCLEOTIDE SEQUENCE</scope>
    <source>
        <strain evidence="3">CGMCC 1.8984</strain>
    </source>
</reference>
<keyword evidence="4" id="KW-1185">Reference proteome</keyword>
<feature type="compositionally biased region" description="Pro residues" evidence="1">
    <location>
        <begin position="87"/>
        <end position="102"/>
    </location>
</feature>
<evidence type="ECO:0000313" key="4">
    <source>
        <dbReference type="Proteomes" id="UP000636956"/>
    </source>
</evidence>
<dbReference type="EMBL" id="BMMD01000010">
    <property type="protein sequence ID" value="GGJ81246.1"/>
    <property type="molecule type" value="Genomic_DNA"/>
</dbReference>
<evidence type="ECO:0000256" key="2">
    <source>
        <dbReference type="SAM" id="SignalP"/>
    </source>
</evidence>
<feature type="signal peptide" evidence="2">
    <location>
        <begin position="1"/>
        <end position="23"/>
    </location>
</feature>
<gene>
    <name evidence="3" type="ORF">GCM10011372_19550</name>
</gene>
<organism evidence="3 4">
    <name type="scientific">Agromyces bauzanensis</name>
    <dbReference type="NCBI Taxonomy" id="1308924"/>
    <lineage>
        <taxon>Bacteria</taxon>
        <taxon>Bacillati</taxon>
        <taxon>Actinomycetota</taxon>
        <taxon>Actinomycetes</taxon>
        <taxon>Micrococcales</taxon>
        <taxon>Microbacteriaceae</taxon>
        <taxon>Agromyces</taxon>
    </lineage>
</organism>
<proteinExistence type="predicted"/>
<keyword evidence="2" id="KW-0732">Signal</keyword>
<feature type="region of interest" description="Disordered" evidence="1">
    <location>
        <begin position="59"/>
        <end position="130"/>
    </location>
</feature>
<reference evidence="3" key="2">
    <citation type="submission" date="2020-09" db="EMBL/GenBank/DDBJ databases">
        <authorList>
            <person name="Sun Q."/>
            <person name="Zhou Y."/>
        </authorList>
    </citation>
    <scope>NUCLEOTIDE SEQUENCE</scope>
    <source>
        <strain evidence="3">CGMCC 1.8984</strain>
    </source>
</reference>
<feature type="compositionally biased region" description="Acidic residues" evidence="1">
    <location>
        <begin position="104"/>
        <end position="119"/>
    </location>
</feature>
<feature type="compositionally biased region" description="Low complexity" evidence="1">
    <location>
        <begin position="59"/>
        <end position="86"/>
    </location>
</feature>
<dbReference type="Proteomes" id="UP000636956">
    <property type="component" value="Unassembled WGS sequence"/>
</dbReference>
<dbReference type="RefSeq" id="WP_188743255.1">
    <property type="nucleotide sequence ID" value="NZ_BAABFW010000030.1"/>
</dbReference>
<comment type="caution">
    <text evidence="3">The sequence shown here is derived from an EMBL/GenBank/DDBJ whole genome shotgun (WGS) entry which is preliminary data.</text>
</comment>
<accession>A0A917US88</accession>
<evidence type="ECO:0000313" key="3">
    <source>
        <dbReference type="EMBL" id="GGJ81246.1"/>
    </source>
</evidence>